<organism evidence="2 3">
    <name type="scientific">Ditylenchus destructor</name>
    <dbReference type="NCBI Taxonomy" id="166010"/>
    <lineage>
        <taxon>Eukaryota</taxon>
        <taxon>Metazoa</taxon>
        <taxon>Ecdysozoa</taxon>
        <taxon>Nematoda</taxon>
        <taxon>Chromadorea</taxon>
        <taxon>Rhabditida</taxon>
        <taxon>Tylenchina</taxon>
        <taxon>Tylenchomorpha</taxon>
        <taxon>Sphaerularioidea</taxon>
        <taxon>Anguinidae</taxon>
        <taxon>Anguininae</taxon>
        <taxon>Ditylenchus</taxon>
    </lineage>
</organism>
<feature type="signal peptide" evidence="1">
    <location>
        <begin position="1"/>
        <end position="20"/>
    </location>
</feature>
<accession>A0AAD4QVW0</accession>
<dbReference type="Proteomes" id="UP001201812">
    <property type="component" value="Unassembled WGS sequence"/>
</dbReference>
<dbReference type="EMBL" id="JAKKPZ010000065">
    <property type="protein sequence ID" value="KAI1704602.1"/>
    <property type="molecule type" value="Genomic_DNA"/>
</dbReference>
<evidence type="ECO:0000313" key="2">
    <source>
        <dbReference type="EMBL" id="KAI1704602.1"/>
    </source>
</evidence>
<keyword evidence="1" id="KW-0732">Signal</keyword>
<proteinExistence type="predicted"/>
<name>A0AAD4QVW0_9BILA</name>
<gene>
    <name evidence="2" type="ORF">DdX_14098</name>
</gene>
<comment type="caution">
    <text evidence="2">The sequence shown here is derived from an EMBL/GenBank/DDBJ whole genome shotgun (WGS) entry which is preliminary data.</text>
</comment>
<reference evidence="2" key="1">
    <citation type="submission" date="2022-01" db="EMBL/GenBank/DDBJ databases">
        <title>Genome Sequence Resource for Two Populations of Ditylenchus destructor, the Migratory Endoparasitic Phytonematode.</title>
        <authorList>
            <person name="Zhang H."/>
            <person name="Lin R."/>
            <person name="Xie B."/>
        </authorList>
    </citation>
    <scope>NUCLEOTIDE SEQUENCE</scope>
    <source>
        <strain evidence="2">BazhouSP</strain>
    </source>
</reference>
<protein>
    <submittedName>
        <fullName evidence="2">Uncharacterized protein</fullName>
    </submittedName>
</protein>
<evidence type="ECO:0000256" key="1">
    <source>
        <dbReference type="SAM" id="SignalP"/>
    </source>
</evidence>
<keyword evidence="3" id="KW-1185">Reference proteome</keyword>
<dbReference type="AlphaFoldDB" id="A0AAD4QVW0"/>
<feature type="chain" id="PRO_5042021655" evidence="1">
    <location>
        <begin position="21"/>
        <end position="147"/>
    </location>
</feature>
<sequence>MNILFFCFVIAMVIIGPCETNSKFVNYIVKLISKILKNRKFLSQNGPYAQMILEYLDSDSEADRDTAFFPITITMNEEDNILTRKQFTISNIFSIVRRHIGSSEIVVCAKDQKGATRILPYEESSRVLLFFLALANEGKVTLFECFT</sequence>
<evidence type="ECO:0000313" key="3">
    <source>
        <dbReference type="Proteomes" id="UP001201812"/>
    </source>
</evidence>